<evidence type="ECO:0000313" key="2">
    <source>
        <dbReference type="Proteomes" id="UP001150266"/>
    </source>
</evidence>
<dbReference type="EMBL" id="JAOTPV010000003">
    <property type="protein sequence ID" value="KAJ4485556.1"/>
    <property type="molecule type" value="Genomic_DNA"/>
</dbReference>
<sequence length="104" mass="11587">MFASQINLFRIKSAVSIRGRSSKATDPRSKCWSSTPAKELLLPPLSECLNLTSFDLPPTLQPIYTTLAMFAPQINLFRFQSTLSICGQLFEATDPRGDWTESST</sequence>
<dbReference type="Proteomes" id="UP001150266">
    <property type="component" value="Unassembled WGS sequence"/>
</dbReference>
<dbReference type="AlphaFoldDB" id="A0A9W9AN69"/>
<keyword evidence="2" id="KW-1185">Reference proteome</keyword>
<name>A0A9W9AN69_9AGAR</name>
<evidence type="ECO:0000313" key="1">
    <source>
        <dbReference type="EMBL" id="KAJ4485556.1"/>
    </source>
</evidence>
<reference evidence="1" key="1">
    <citation type="submission" date="2022-08" db="EMBL/GenBank/DDBJ databases">
        <title>A Global Phylogenomic Analysis of the Shiitake Genus Lentinula.</title>
        <authorList>
            <consortium name="DOE Joint Genome Institute"/>
            <person name="Sierra-Patev S."/>
            <person name="Min B."/>
            <person name="Naranjo-Ortiz M."/>
            <person name="Looney B."/>
            <person name="Konkel Z."/>
            <person name="Slot J.C."/>
            <person name="Sakamoto Y."/>
            <person name="Steenwyk J.L."/>
            <person name="Rokas A."/>
            <person name="Carro J."/>
            <person name="Camarero S."/>
            <person name="Ferreira P."/>
            <person name="Molpeceres G."/>
            <person name="Ruiz-Duenas F.J."/>
            <person name="Serrano A."/>
            <person name="Henrissat B."/>
            <person name="Drula E."/>
            <person name="Hughes K.W."/>
            <person name="Mata J.L."/>
            <person name="Ishikawa N.K."/>
            <person name="Vargas-Isla R."/>
            <person name="Ushijima S."/>
            <person name="Smith C.A."/>
            <person name="Ahrendt S."/>
            <person name="Andreopoulos W."/>
            <person name="He G."/>
            <person name="Labutti K."/>
            <person name="Lipzen A."/>
            <person name="Ng V."/>
            <person name="Riley R."/>
            <person name="Sandor L."/>
            <person name="Barry K."/>
            <person name="Martinez A.T."/>
            <person name="Xiao Y."/>
            <person name="Gibbons J.G."/>
            <person name="Terashima K."/>
            <person name="Grigoriev I.V."/>
            <person name="Hibbett D.S."/>
        </authorList>
    </citation>
    <scope>NUCLEOTIDE SEQUENCE</scope>
    <source>
        <strain evidence="1">JLM2183</strain>
    </source>
</reference>
<gene>
    <name evidence="1" type="ORF">J3R30DRAFT_3696930</name>
</gene>
<proteinExistence type="predicted"/>
<protein>
    <submittedName>
        <fullName evidence="1">Uncharacterized protein</fullName>
    </submittedName>
</protein>
<comment type="caution">
    <text evidence="1">The sequence shown here is derived from an EMBL/GenBank/DDBJ whole genome shotgun (WGS) entry which is preliminary data.</text>
</comment>
<accession>A0A9W9AN69</accession>
<organism evidence="1 2">
    <name type="scientific">Lentinula aciculospora</name>
    <dbReference type="NCBI Taxonomy" id="153920"/>
    <lineage>
        <taxon>Eukaryota</taxon>
        <taxon>Fungi</taxon>
        <taxon>Dikarya</taxon>
        <taxon>Basidiomycota</taxon>
        <taxon>Agaricomycotina</taxon>
        <taxon>Agaricomycetes</taxon>
        <taxon>Agaricomycetidae</taxon>
        <taxon>Agaricales</taxon>
        <taxon>Marasmiineae</taxon>
        <taxon>Omphalotaceae</taxon>
        <taxon>Lentinula</taxon>
    </lineage>
</organism>